<dbReference type="InterPro" id="IPR013655">
    <property type="entry name" value="PAS_fold_3"/>
</dbReference>
<dbReference type="PANTHER" id="PTHR43304:SF1">
    <property type="entry name" value="PAC DOMAIN-CONTAINING PROTEIN"/>
    <property type="match status" value="1"/>
</dbReference>
<dbReference type="PROSITE" id="PS50112">
    <property type="entry name" value="PAS"/>
    <property type="match status" value="1"/>
</dbReference>
<feature type="domain" description="PAC" evidence="7">
    <location>
        <begin position="90"/>
        <end position="142"/>
    </location>
</feature>
<dbReference type="InterPro" id="IPR000700">
    <property type="entry name" value="PAS-assoc_C"/>
</dbReference>
<evidence type="ECO:0000256" key="5">
    <source>
        <dbReference type="ARBA" id="ARBA00022777"/>
    </source>
</evidence>
<dbReference type="NCBIfam" id="TIGR00229">
    <property type="entry name" value="sensory_box"/>
    <property type="match status" value="2"/>
</dbReference>
<dbReference type="PROSITE" id="PS50113">
    <property type="entry name" value="PAC"/>
    <property type="match status" value="2"/>
</dbReference>
<dbReference type="SMART" id="SM00086">
    <property type="entry name" value="PAC"/>
    <property type="match status" value="2"/>
</dbReference>
<gene>
    <name evidence="8" type="ORF">SAMN02746009_03018</name>
</gene>
<dbReference type="Proteomes" id="UP000183947">
    <property type="component" value="Unassembled WGS sequence"/>
</dbReference>
<evidence type="ECO:0000256" key="4">
    <source>
        <dbReference type="ARBA" id="ARBA00022679"/>
    </source>
</evidence>
<dbReference type="PANTHER" id="PTHR43304">
    <property type="entry name" value="PHYTOCHROME-LIKE PROTEIN CPH1"/>
    <property type="match status" value="1"/>
</dbReference>
<comment type="catalytic activity">
    <reaction evidence="1">
        <text>ATP + protein L-histidine = ADP + protein N-phospho-L-histidine.</text>
        <dbReference type="EC" id="2.7.13.3"/>
    </reaction>
</comment>
<evidence type="ECO:0000256" key="3">
    <source>
        <dbReference type="ARBA" id="ARBA00022553"/>
    </source>
</evidence>
<dbReference type="RefSeq" id="WP_084549085.1">
    <property type="nucleotide sequence ID" value="NZ_FRAS01000017.1"/>
</dbReference>
<organism evidence="8 9">
    <name type="scientific">Hymenobacter psychrotolerans DSM 18569</name>
    <dbReference type="NCBI Taxonomy" id="1121959"/>
    <lineage>
        <taxon>Bacteria</taxon>
        <taxon>Pseudomonadati</taxon>
        <taxon>Bacteroidota</taxon>
        <taxon>Cytophagia</taxon>
        <taxon>Cytophagales</taxon>
        <taxon>Hymenobacteraceae</taxon>
        <taxon>Hymenobacter</taxon>
    </lineage>
</organism>
<evidence type="ECO:0000313" key="9">
    <source>
        <dbReference type="Proteomes" id="UP000183947"/>
    </source>
</evidence>
<dbReference type="GO" id="GO:0004673">
    <property type="term" value="F:protein histidine kinase activity"/>
    <property type="evidence" value="ECO:0007669"/>
    <property type="project" value="UniProtKB-EC"/>
</dbReference>
<evidence type="ECO:0000256" key="2">
    <source>
        <dbReference type="ARBA" id="ARBA00012438"/>
    </source>
</evidence>
<reference evidence="9" key="1">
    <citation type="submission" date="2016-11" db="EMBL/GenBank/DDBJ databases">
        <authorList>
            <person name="Varghese N."/>
            <person name="Submissions S."/>
        </authorList>
    </citation>
    <scope>NUCLEOTIDE SEQUENCE [LARGE SCALE GENOMIC DNA]</scope>
    <source>
        <strain evidence="9">DSM 18569</strain>
    </source>
</reference>
<accession>A0A1M7BVC3</accession>
<dbReference type="SUPFAM" id="SSF55785">
    <property type="entry name" value="PYP-like sensor domain (PAS domain)"/>
    <property type="match status" value="2"/>
</dbReference>
<evidence type="ECO:0000313" key="8">
    <source>
        <dbReference type="EMBL" id="SHL58863.1"/>
    </source>
</evidence>
<dbReference type="Gene3D" id="3.30.450.20">
    <property type="entry name" value="PAS domain"/>
    <property type="match status" value="2"/>
</dbReference>
<dbReference type="Pfam" id="PF08447">
    <property type="entry name" value="PAS_3"/>
    <property type="match status" value="2"/>
</dbReference>
<dbReference type="FunFam" id="3.30.450.20:FF:000099">
    <property type="entry name" value="Sensory box sensor histidine kinase"/>
    <property type="match status" value="1"/>
</dbReference>
<dbReference type="SMART" id="SM00091">
    <property type="entry name" value="PAS"/>
    <property type="match status" value="2"/>
</dbReference>
<dbReference type="InterPro" id="IPR052162">
    <property type="entry name" value="Sensor_kinase/Photoreceptor"/>
</dbReference>
<dbReference type="EC" id="2.7.13.3" evidence="2"/>
<dbReference type="InterPro" id="IPR001610">
    <property type="entry name" value="PAC"/>
</dbReference>
<feature type="domain" description="PAC" evidence="7">
    <location>
        <begin position="219"/>
        <end position="266"/>
    </location>
</feature>
<evidence type="ECO:0000256" key="1">
    <source>
        <dbReference type="ARBA" id="ARBA00000085"/>
    </source>
</evidence>
<protein>
    <recommendedName>
        <fullName evidence="2">histidine kinase</fullName>
        <ecNumber evidence="2">2.7.13.3</ecNumber>
    </recommendedName>
</protein>
<keyword evidence="4" id="KW-0808">Transferase</keyword>
<dbReference type="AlphaFoldDB" id="A0A1M7BVC3"/>
<keyword evidence="3" id="KW-0597">Phosphoprotein</keyword>
<dbReference type="InterPro" id="IPR035965">
    <property type="entry name" value="PAS-like_dom_sf"/>
</dbReference>
<proteinExistence type="predicted"/>
<keyword evidence="9" id="KW-1185">Reference proteome</keyword>
<dbReference type="STRING" id="1121959.SAMN02746009_03018"/>
<dbReference type="CDD" id="cd00130">
    <property type="entry name" value="PAS"/>
    <property type="match status" value="2"/>
</dbReference>
<dbReference type="OrthoDB" id="905895at2"/>
<evidence type="ECO:0000259" key="7">
    <source>
        <dbReference type="PROSITE" id="PS50113"/>
    </source>
</evidence>
<feature type="domain" description="PAS" evidence="6">
    <location>
        <begin position="24"/>
        <end position="88"/>
    </location>
</feature>
<dbReference type="InterPro" id="IPR000014">
    <property type="entry name" value="PAS"/>
</dbReference>
<sequence length="266" mass="30555">MLWSDTLFTEAAQTLMRELQPVPMLDALPHLAWLSTPDGTVIRCNKRWHSYTGAPPEALANGGFVDYLHPDDRAEAADAQLRQLPSGKPMELHLRWLGQDGRYRWYLDRVVPLYADEGRLLGWLGTSTDIDEQKRSELQERRGRELFELMARATNDLMWDWDMTSGRMWYSQAFWQMVGYPPRPDTETVAFWLSLIHPDDLERVTNGVQADLTTNAKLLESEFRLRRSDGHYLTIQDRACVIHDASGLPVRMVGAMRNITAEATAH</sequence>
<name>A0A1M7BVC3_9BACT</name>
<dbReference type="EMBL" id="FRAS01000017">
    <property type="protein sequence ID" value="SHL58863.1"/>
    <property type="molecule type" value="Genomic_DNA"/>
</dbReference>
<keyword evidence="5" id="KW-0418">Kinase</keyword>
<evidence type="ECO:0000259" key="6">
    <source>
        <dbReference type="PROSITE" id="PS50112"/>
    </source>
</evidence>